<proteinExistence type="predicted"/>
<reference evidence="3" key="1">
    <citation type="submission" date="2016-11" db="UniProtKB">
        <authorList>
            <consortium name="WormBaseParasite"/>
        </authorList>
    </citation>
    <scope>IDENTIFICATION</scope>
</reference>
<organism evidence="2 3">
    <name type="scientific">Macrostomum lignano</name>
    <dbReference type="NCBI Taxonomy" id="282301"/>
    <lineage>
        <taxon>Eukaryota</taxon>
        <taxon>Metazoa</taxon>
        <taxon>Spiralia</taxon>
        <taxon>Lophotrochozoa</taxon>
        <taxon>Platyhelminthes</taxon>
        <taxon>Rhabditophora</taxon>
        <taxon>Macrostomorpha</taxon>
        <taxon>Macrostomida</taxon>
        <taxon>Macrostomidae</taxon>
        <taxon>Macrostomum</taxon>
    </lineage>
</organism>
<feature type="chain" id="PRO_5012227219" evidence="1">
    <location>
        <begin position="16"/>
        <end position="111"/>
    </location>
</feature>
<dbReference type="WBParaSite" id="maker-unitig_30059-snap-gene-0.3-mRNA-1">
    <property type="protein sequence ID" value="maker-unitig_30059-snap-gene-0.3-mRNA-1"/>
    <property type="gene ID" value="maker-unitig_30059-snap-gene-0.3"/>
</dbReference>
<dbReference type="Proteomes" id="UP000095280">
    <property type="component" value="Unplaced"/>
</dbReference>
<keyword evidence="2" id="KW-1185">Reference proteome</keyword>
<keyword evidence="1" id="KW-0732">Signal</keyword>
<name>A0A1I8FEJ4_9PLAT</name>
<evidence type="ECO:0000313" key="2">
    <source>
        <dbReference type="Proteomes" id="UP000095280"/>
    </source>
</evidence>
<protein>
    <submittedName>
        <fullName evidence="3">Secreted protein</fullName>
    </submittedName>
</protein>
<sequence>MSAFLVAVAACLIDGTPFFDWGWSRSRVFLPTRFCKTTTAPMTSQPGRSAVDCAFKCEFSPEETAAPLSSLCPETKLCLLSGASCRIAEFAAVAPTGLVYRKKLDKGPNPH</sequence>
<dbReference type="AlphaFoldDB" id="A0A1I8FEJ4"/>
<evidence type="ECO:0000256" key="1">
    <source>
        <dbReference type="SAM" id="SignalP"/>
    </source>
</evidence>
<feature type="signal peptide" evidence="1">
    <location>
        <begin position="1"/>
        <end position="15"/>
    </location>
</feature>
<evidence type="ECO:0000313" key="3">
    <source>
        <dbReference type="WBParaSite" id="maker-unitig_30059-snap-gene-0.3-mRNA-1"/>
    </source>
</evidence>
<accession>A0A1I8FEJ4</accession>